<dbReference type="InterPro" id="IPR051436">
    <property type="entry name" value="Autophagy-related_EPG5"/>
</dbReference>
<gene>
    <name evidence="2" type="primary">Epg5-L1</name>
    <name evidence="2" type="ORF">Hamer_G005619</name>
</gene>
<dbReference type="Proteomes" id="UP000747542">
    <property type="component" value="Unassembled WGS sequence"/>
</dbReference>
<feature type="region of interest" description="Disordered" evidence="1">
    <location>
        <begin position="410"/>
        <end position="445"/>
    </location>
</feature>
<dbReference type="GO" id="GO:0005737">
    <property type="term" value="C:cytoplasm"/>
    <property type="evidence" value="ECO:0007669"/>
    <property type="project" value="TreeGrafter"/>
</dbReference>
<dbReference type="EMBL" id="JAHLQT010022531">
    <property type="protein sequence ID" value="KAG7166507.1"/>
    <property type="molecule type" value="Genomic_DNA"/>
</dbReference>
<evidence type="ECO:0000256" key="1">
    <source>
        <dbReference type="SAM" id="MobiDB-lite"/>
    </source>
</evidence>
<evidence type="ECO:0000313" key="2">
    <source>
        <dbReference type="EMBL" id="KAG7166507.1"/>
    </source>
</evidence>
<dbReference type="GO" id="GO:0097352">
    <property type="term" value="P:autophagosome maturation"/>
    <property type="evidence" value="ECO:0007669"/>
    <property type="project" value="TreeGrafter"/>
</dbReference>
<dbReference type="PANTHER" id="PTHR31139:SF4">
    <property type="entry name" value="ECTOPIC P GRANULES PROTEIN 5 HOMOLOG"/>
    <property type="match status" value="1"/>
</dbReference>
<organism evidence="2 3">
    <name type="scientific">Homarus americanus</name>
    <name type="common">American lobster</name>
    <dbReference type="NCBI Taxonomy" id="6706"/>
    <lineage>
        <taxon>Eukaryota</taxon>
        <taxon>Metazoa</taxon>
        <taxon>Ecdysozoa</taxon>
        <taxon>Arthropoda</taxon>
        <taxon>Crustacea</taxon>
        <taxon>Multicrustacea</taxon>
        <taxon>Malacostraca</taxon>
        <taxon>Eumalacostraca</taxon>
        <taxon>Eucarida</taxon>
        <taxon>Decapoda</taxon>
        <taxon>Pleocyemata</taxon>
        <taxon>Astacidea</taxon>
        <taxon>Nephropoidea</taxon>
        <taxon>Nephropidae</taxon>
        <taxon>Homarus</taxon>
    </lineage>
</organism>
<name>A0A8J5MX24_HOMAM</name>
<dbReference type="AlphaFoldDB" id="A0A8J5MX24"/>
<reference evidence="2" key="1">
    <citation type="journal article" date="2021" name="Sci. Adv.">
        <title>The American lobster genome reveals insights on longevity, neural, and immune adaptations.</title>
        <authorList>
            <person name="Polinski J.M."/>
            <person name="Zimin A.V."/>
            <person name="Clark K.F."/>
            <person name="Kohn A.B."/>
            <person name="Sadowski N."/>
            <person name="Timp W."/>
            <person name="Ptitsyn A."/>
            <person name="Khanna P."/>
            <person name="Romanova D.Y."/>
            <person name="Williams P."/>
            <person name="Greenwood S.J."/>
            <person name="Moroz L.L."/>
            <person name="Walt D.R."/>
            <person name="Bodnar A.G."/>
        </authorList>
    </citation>
    <scope>NUCLEOTIDE SEQUENCE</scope>
    <source>
        <strain evidence="2">GMGI-L3</strain>
    </source>
</reference>
<protein>
    <submittedName>
        <fullName evidence="2">Ectopic P granules protein 5-like 1</fullName>
    </submittedName>
</protein>
<evidence type="ECO:0000313" key="3">
    <source>
        <dbReference type="Proteomes" id="UP000747542"/>
    </source>
</evidence>
<sequence length="445" mass="48211">LLHRAAGYTSDATSFHQDTAAKRGLLVRALVRLTTSAAARHKALLSAKPQVFTATILGFLTHMEKTLIATVPKDQQWSEGGVLSTEVLALVSGGASSAALQEVASSAVVTWLSDEHHPSPGLLLPLLSTASRTVLHLNHRNPILQAGLNALFKHGDWYGWEGEVTWSRVVSVLSFPLTNPSAMLSLAAEEGQLLVVYAHTCWRRLQSISCADNLLLLTFLCDMLETLIPNAEMEIGLILLLSEILKILSLLVHEKGTIESTWHHCQTLTSQLALWAEDRETTGILAAIGLGRQSPLSVGVRLICRTLGTFLNLQMPREGVFRTHPLHTHSDIDGSPSNVGNEACTLEHLRGLCSNTTYAGLAHPLTQAIQFVEDPAHCLPDVHVLLARLVADILSDPVLHHLTHLLSTTAPSAPPPSLPLQEQHPHMYLPSNTSASAPLPSTYEC</sequence>
<dbReference type="PANTHER" id="PTHR31139">
    <property type="entry name" value="ECTOPIC P GRANULES PROTEIN 5 HOMOLOG"/>
    <property type="match status" value="1"/>
</dbReference>
<accession>A0A8J5MX24</accession>
<feature type="non-terminal residue" evidence="2">
    <location>
        <position position="445"/>
    </location>
</feature>
<proteinExistence type="predicted"/>
<comment type="caution">
    <text evidence="2">The sequence shown here is derived from an EMBL/GenBank/DDBJ whole genome shotgun (WGS) entry which is preliminary data.</text>
</comment>
<keyword evidence="3" id="KW-1185">Reference proteome</keyword>